<dbReference type="EMBL" id="PNEN01000266">
    <property type="protein sequence ID" value="PPJ60533.1"/>
    <property type="molecule type" value="Genomic_DNA"/>
</dbReference>
<evidence type="ECO:0000313" key="2">
    <source>
        <dbReference type="Proteomes" id="UP000237631"/>
    </source>
</evidence>
<gene>
    <name evidence="1" type="ORF">CBER1_03205</name>
</gene>
<dbReference type="OrthoDB" id="3650750at2759"/>
<protein>
    <submittedName>
        <fullName evidence="1">Uncharacterized protein</fullName>
    </submittedName>
</protein>
<organism evidence="1 2">
    <name type="scientific">Cercospora berteroae</name>
    <dbReference type="NCBI Taxonomy" id="357750"/>
    <lineage>
        <taxon>Eukaryota</taxon>
        <taxon>Fungi</taxon>
        <taxon>Dikarya</taxon>
        <taxon>Ascomycota</taxon>
        <taxon>Pezizomycotina</taxon>
        <taxon>Dothideomycetes</taxon>
        <taxon>Dothideomycetidae</taxon>
        <taxon>Mycosphaerellales</taxon>
        <taxon>Mycosphaerellaceae</taxon>
        <taxon>Cercospora</taxon>
    </lineage>
</organism>
<dbReference type="AlphaFoldDB" id="A0A2S6CLE0"/>
<proteinExistence type="predicted"/>
<sequence length="153" mass="18092">MADNIEFEKLQRRIASIAQELQDMILYYVLEVEEQSEAHIRNWKPPLALHVSSKSRQIFAPDYFANTVFVVNRQKFVPWTHKLTDWHLKHIVNVGWFDWMVAGLSAYSESLIPQLAHDCFLRTVARLNCQDRKSSRPADLRIKMRLYIEGEYL</sequence>
<dbReference type="Proteomes" id="UP000237631">
    <property type="component" value="Unassembled WGS sequence"/>
</dbReference>
<name>A0A2S6CLE0_9PEZI</name>
<keyword evidence="2" id="KW-1185">Reference proteome</keyword>
<evidence type="ECO:0000313" key="1">
    <source>
        <dbReference type="EMBL" id="PPJ60533.1"/>
    </source>
</evidence>
<reference evidence="2" key="1">
    <citation type="journal article" date="2017" name="bioRxiv">
        <title>Conservation of a gene cluster reveals novel cercosporin biosynthetic mechanisms and extends production to the genus Colletotrichum.</title>
        <authorList>
            <person name="de Jonge R."/>
            <person name="Ebert M.K."/>
            <person name="Huitt-Roehl C.R."/>
            <person name="Pal P."/>
            <person name="Suttle J.C."/>
            <person name="Spanner R.E."/>
            <person name="Neubauer J.D."/>
            <person name="Jurick W.M.II."/>
            <person name="Stott K.A."/>
            <person name="Secor G.A."/>
            <person name="Thomma B.P.H.J."/>
            <person name="Van de Peer Y."/>
            <person name="Townsend C.A."/>
            <person name="Bolton M.D."/>
        </authorList>
    </citation>
    <scope>NUCLEOTIDE SEQUENCE [LARGE SCALE GENOMIC DNA]</scope>
    <source>
        <strain evidence="2">CBS538.71</strain>
    </source>
</reference>
<comment type="caution">
    <text evidence="1">The sequence shown here is derived from an EMBL/GenBank/DDBJ whole genome shotgun (WGS) entry which is preliminary data.</text>
</comment>
<accession>A0A2S6CLE0</accession>